<keyword evidence="3" id="KW-1185">Reference proteome</keyword>
<organism evidence="2 3">
    <name type="scientific">Saccharopolyspora gregorii</name>
    <dbReference type="NCBI Taxonomy" id="33914"/>
    <lineage>
        <taxon>Bacteria</taxon>
        <taxon>Bacillati</taxon>
        <taxon>Actinomycetota</taxon>
        <taxon>Actinomycetes</taxon>
        <taxon>Pseudonocardiales</taxon>
        <taxon>Pseudonocardiaceae</taxon>
        <taxon>Saccharopolyspora</taxon>
    </lineage>
</organism>
<proteinExistence type="predicted"/>
<evidence type="ECO:0000313" key="2">
    <source>
        <dbReference type="EMBL" id="GAA3360702.1"/>
    </source>
</evidence>
<sequence length="100" mass="10184">MGYEVVTKALEDAAKAARSAAEQARSVRLEPATDKIAAAMPGSASAPAAERTGGSWRGSLDGWNRDVEHYADSLSGSARDYDSREGTAADGLNAAQGGGA</sequence>
<feature type="compositionally biased region" description="Low complexity" evidence="1">
    <location>
        <begin position="38"/>
        <end position="49"/>
    </location>
</feature>
<evidence type="ECO:0000313" key="3">
    <source>
        <dbReference type="Proteomes" id="UP001500483"/>
    </source>
</evidence>
<evidence type="ECO:0000256" key="1">
    <source>
        <dbReference type="SAM" id="MobiDB-lite"/>
    </source>
</evidence>
<evidence type="ECO:0008006" key="4">
    <source>
        <dbReference type="Google" id="ProtNLM"/>
    </source>
</evidence>
<protein>
    <recommendedName>
        <fullName evidence="4">Excreted virulence factor EspC (Type VII ESX diderm)</fullName>
    </recommendedName>
</protein>
<dbReference type="Proteomes" id="UP001500483">
    <property type="component" value="Unassembled WGS sequence"/>
</dbReference>
<feature type="region of interest" description="Disordered" evidence="1">
    <location>
        <begin position="74"/>
        <end position="100"/>
    </location>
</feature>
<name>A0ABP6RSE4_9PSEU</name>
<dbReference type="EMBL" id="BAAAYK010000038">
    <property type="protein sequence ID" value="GAA3360702.1"/>
    <property type="molecule type" value="Genomic_DNA"/>
</dbReference>
<accession>A0ABP6RSE4</accession>
<feature type="region of interest" description="Disordered" evidence="1">
    <location>
        <begin position="38"/>
        <end position="62"/>
    </location>
</feature>
<reference evidence="3" key="1">
    <citation type="journal article" date="2019" name="Int. J. Syst. Evol. Microbiol.">
        <title>The Global Catalogue of Microorganisms (GCM) 10K type strain sequencing project: providing services to taxonomists for standard genome sequencing and annotation.</title>
        <authorList>
            <consortium name="The Broad Institute Genomics Platform"/>
            <consortium name="The Broad Institute Genome Sequencing Center for Infectious Disease"/>
            <person name="Wu L."/>
            <person name="Ma J."/>
        </authorList>
    </citation>
    <scope>NUCLEOTIDE SEQUENCE [LARGE SCALE GENOMIC DNA]</scope>
    <source>
        <strain evidence="3">JCM 9687</strain>
    </source>
</reference>
<dbReference type="RefSeq" id="WP_344928877.1">
    <property type="nucleotide sequence ID" value="NZ_BAAAYK010000038.1"/>
</dbReference>
<gene>
    <name evidence="2" type="ORF">GCM10020366_41800</name>
</gene>
<comment type="caution">
    <text evidence="2">The sequence shown here is derived from an EMBL/GenBank/DDBJ whole genome shotgun (WGS) entry which is preliminary data.</text>
</comment>